<dbReference type="InterPro" id="IPR042655">
    <property type="entry name" value="LRC72"/>
</dbReference>
<sequence length="221" mass="25595">MNTDNTKLELDADKKEIRNIVAKNINLTTVDQFVDFRNITYLNLSRNKLTDVSKLSSLTAMQNLILCSNYISNIDFITNMKDIKRFCIAGNSISSKQQLVPLKQCKELEEIVFGCELVERKNQMVKTNANYRAIIIEFCPQVVTIDRQMVEDEERQQVQKFTINNVQSLQKEYIEIKQKIEKFSVRIRCLEGVIKAGEITEDNTLDGSLSSIQNIDYDYFQ</sequence>
<evidence type="ECO:0000313" key="3">
    <source>
        <dbReference type="Proteomes" id="UP001642409"/>
    </source>
</evidence>
<accession>A0AA86R0J0</accession>
<keyword evidence="3" id="KW-1185">Reference proteome</keyword>
<evidence type="ECO:0000313" key="1">
    <source>
        <dbReference type="EMBL" id="CAI9963468.1"/>
    </source>
</evidence>
<dbReference type="InterPro" id="IPR032675">
    <property type="entry name" value="LRR_dom_sf"/>
</dbReference>
<protein>
    <submittedName>
        <fullName evidence="1">LRR domain-containing protein</fullName>
    </submittedName>
    <submittedName>
        <fullName evidence="2">LRR_domain-containing protein</fullName>
    </submittedName>
</protein>
<gene>
    <name evidence="1" type="ORF">HINF_LOCUS51113</name>
    <name evidence="2" type="ORF">HINF_LOCUS54929</name>
</gene>
<dbReference type="Proteomes" id="UP001642409">
    <property type="component" value="Unassembled WGS sequence"/>
</dbReference>
<reference evidence="1" key="1">
    <citation type="submission" date="2023-06" db="EMBL/GenBank/DDBJ databases">
        <authorList>
            <person name="Kurt Z."/>
        </authorList>
    </citation>
    <scope>NUCLEOTIDE SEQUENCE</scope>
</reference>
<dbReference type="PANTHER" id="PTHR46759">
    <property type="entry name" value="LEUCINE-RICH REPEAT-CONTAINING PROTEIN 72"/>
    <property type="match status" value="1"/>
</dbReference>
<dbReference type="EMBL" id="CAXDID020000288">
    <property type="protein sequence ID" value="CAL6070987.1"/>
    <property type="molecule type" value="Genomic_DNA"/>
</dbReference>
<dbReference type="PROSITE" id="PS51450">
    <property type="entry name" value="LRR"/>
    <property type="match status" value="1"/>
</dbReference>
<dbReference type="SUPFAM" id="SSF52058">
    <property type="entry name" value="L domain-like"/>
    <property type="match status" value="1"/>
</dbReference>
<dbReference type="Gene3D" id="3.80.10.10">
    <property type="entry name" value="Ribonuclease Inhibitor"/>
    <property type="match status" value="1"/>
</dbReference>
<proteinExistence type="predicted"/>
<evidence type="ECO:0000313" key="2">
    <source>
        <dbReference type="EMBL" id="CAL6070987.1"/>
    </source>
</evidence>
<dbReference type="InterPro" id="IPR001611">
    <property type="entry name" value="Leu-rich_rpt"/>
</dbReference>
<name>A0AA86R0J0_9EUKA</name>
<comment type="caution">
    <text evidence="1">The sequence shown here is derived from an EMBL/GenBank/DDBJ whole genome shotgun (WGS) entry which is preliminary data.</text>
</comment>
<dbReference type="PANTHER" id="PTHR46759:SF1">
    <property type="entry name" value="LEUCINE-RICH REPEAT-CONTAINING PROTEIN 72"/>
    <property type="match status" value="1"/>
</dbReference>
<dbReference type="EMBL" id="CATOUU010000968">
    <property type="protein sequence ID" value="CAI9963468.1"/>
    <property type="molecule type" value="Genomic_DNA"/>
</dbReference>
<dbReference type="AlphaFoldDB" id="A0AA86R0J0"/>
<reference evidence="2 3" key="2">
    <citation type="submission" date="2024-07" db="EMBL/GenBank/DDBJ databases">
        <authorList>
            <person name="Akdeniz Z."/>
        </authorList>
    </citation>
    <scope>NUCLEOTIDE SEQUENCE [LARGE SCALE GENOMIC DNA]</scope>
</reference>
<organism evidence="1">
    <name type="scientific">Hexamita inflata</name>
    <dbReference type="NCBI Taxonomy" id="28002"/>
    <lineage>
        <taxon>Eukaryota</taxon>
        <taxon>Metamonada</taxon>
        <taxon>Diplomonadida</taxon>
        <taxon>Hexamitidae</taxon>
        <taxon>Hexamitinae</taxon>
        <taxon>Hexamita</taxon>
    </lineage>
</organism>